<dbReference type="Pfam" id="PF00005">
    <property type="entry name" value="ABC_tran"/>
    <property type="match status" value="1"/>
</dbReference>
<keyword evidence="9" id="KW-1185">Reference proteome</keyword>
<dbReference type="Gene3D" id="3.40.50.300">
    <property type="entry name" value="P-loop containing nucleotide triphosphate hydrolases"/>
    <property type="match status" value="1"/>
</dbReference>
<keyword evidence="3" id="KW-0547">Nucleotide-binding</keyword>
<dbReference type="InterPro" id="IPR050093">
    <property type="entry name" value="ABC_SmlMolc_Importer"/>
</dbReference>
<dbReference type="InterPro" id="IPR017871">
    <property type="entry name" value="ABC_transporter-like_CS"/>
</dbReference>
<sequence length="353" mass="36983">MECEILLEERGVDLRLEVADGETVAVLGPNGAGKSTLLSTIAGTLRPDRGSARLGSETLFDVDTGGRGLWRQPHARGIALLAQDALLFPHLTVTENVAFGPRSRGVPRRAAREAARRWLDEVGAGEYAGRKPSQLSGGQAQRISVARALAAEPRLLLLDEPMAALDVTMVPSVRQMLRRVLADRTSVIVTHDVLDALLLADRVVVLEDGGVAEEGPTADVLARPRSTFGASIADVNLWPGTATKDGVRSTGGAEMHGAAHIAVDPGQPAIAAFAPRAVALYLEPPVGSPRNVLPARVRELEPRGATVRVRVDGPGGAEMSAEVTAGALAELGLVPGTEVFAVVKATEVTTYPA</sequence>
<keyword evidence="4 8" id="KW-0067">ATP-binding</keyword>
<keyword evidence="2 5" id="KW-0500">Molybdenum</keyword>
<dbReference type="GO" id="GO:0016887">
    <property type="term" value="F:ATP hydrolysis activity"/>
    <property type="evidence" value="ECO:0007669"/>
    <property type="project" value="InterPro"/>
</dbReference>
<evidence type="ECO:0000256" key="3">
    <source>
        <dbReference type="ARBA" id="ARBA00022741"/>
    </source>
</evidence>
<dbReference type="SUPFAM" id="SSF50331">
    <property type="entry name" value="MOP-like"/>
    <property type="match status" value="1"/>
</dbReference>
<evidence type="ECO:0000313" key="8">
    <source>
        <dbReference type="EMBL" id="TSD65791.1"/>
    </source>
</evidence>
<evidence type="ECO:0000313" key="9">
    <source>
        <dbReference type="Proteomes" id="UP000316988"/>
    </source>
</evidence>
<dbReference type="Pfam" id="PF03459">
    <property type="entry name" value="TOBE"/>
    <property type="match status" value="1"/>
</dbReference>
<dbReference type="InterPro" id="IPR027417">
    <property type="entry name" value="P-loop_NTPase"/>
</dbReference>
<dbReference type="PROSITE" id="PS50893">
    <property type="entry name" value="ABC_TRANSPORTER_2"/>
    <property type="match status" value="1"/>
</dbReference>
<dbReference type="GO" id="GO:0015689">
    <property type="term" value="P:molybdate ion transport"/>
    <property type="evidence" value="ECO:0007669"/>
    <property type="project" value="InterPro"/>
</dbReference>
<feature type="domain" description="Mop" evidence="7">
    <location>
        <begin position="286"/>
        <end position="352"/>
    </location>
</feature>
<dbReference type="SUPFAM" id="SSF52540">
    <property type="entry name" value="P-loop containing nucleoside triphosphate hydrolases"/>
    <property type="match status" value="1"/>
</dbReference>
<reference evidence="8 9" key="1">
    <citation type="submission" date="2019-07" db="EMBL/GenBank/DDBJ databases">
        <authorList>
            <person name="Zhao L.H."/>
        </authorList>
    </citation>
    <scope>NUCLEOTIDE SEQUENCE [LARGE SCALE GENOMIC DNA]</scope>
    <source>
        <strain evidence="8 9">Co35</strain>
    </source>
</reference>
<dbReference type="Proteomes" id="UP000316988">
    <property type="component" value="Unassembled WGS sequence"/>
</dbReference>
<gene>
    <name evidence="8" type="ORF">FNM00_03130</name>
</gene>
<dbReference type="OrthoDB" id="3180400at2"/>
<keyword evidence="1" id="KW-0813">Transport</keyword>
<organism evidence="8 9">
    <name type="scientific">Aeromicrobium piscarium</name>
    <dbReference type="NCBI Taxonomy" id="2590901"/>
    <lineage>
        <taxon>Bacteria</taxon>
        <taxon>Bacillati</taxon>
        <taxon>Actinomycetota</taxon>
        <taxon>Actinomycetes</taxon>
        <taxon>Propionibacteriales</taxon>
        <taxon>Nocardioidaceae</taxon>
        <taxon>Aeromicrobium</taxon>
    </lineage>
</organism>
<dbReference type="PROSITE" id="PS00211">
    <property type="entry name" value="ABC_TRANSPORTER_1"/>
    <property type="match status" value="1"/>
</dbReference>
<evidence type="ECO:0000259" key="7">
    <source>
        <dbReference type="PROSITE" id="PS51866"/>
    </source>
</evidence>
<evidence type="ECO:0000256" key="1">
    <source>
        <dbReference type="ARBA" id="ARBA00022448"/>
    </source>
</evidence>
<accession>A0A554SHF7</accession>
<dbReference type="PROSITE" id="PS51866">
    <property type="entry name" value="MOP"/>
    <property type="match status" value="1"/>
</dbReference>
<evidence type="ECO:0000256" key="4">
    <source>
        <dbReference type="ARBA" id="ARBA00022840"/>
    </source>
</evidence>
<dbReference type="PANTHER" id="PTHR42781:SF4">
    <property type="entry name" value="SPERMIDINE_PUTRESCINE IMPORT ATP-BINDING PROTEIN POTA"/>
    <property type="match status" value="1"/>
</dbReference>
<proteinExistence type="predicted"/>
<protein>
    <submittedName>
        <fullName evidence="8">ATP-binding cassette domain-containing protein</fullName>
    </submittedName>
</protein>
<dbReference type="InterPro" id="IPR005116">
    <property type="entry name" value="Transp-assoc_OB_typ1"/>
</dbReference>
<dbReference type="InterPro" id="IPR003439">
    <property type="entry name" value="ABC_transporter-like_ATP-bd"/>
</dbReference>
<dbReference type="InterPro" id="IPR004606">
    <property type="entry name" value="Mop_domain"/>
</dbReference>
<dbReference type="Gene3D" id="2.40.50.100">
    <property type="match status" value="1"/>
</dbReference>
<dbReference type="GO" id="GO:0005524">
    <property type="term" value="F:ATP binding"/>
    <property type="evidence" value="ECO:0007669"/>
    <property type="project" value="UniProtKB-KW"/>
</dbReference>
<name>A0A554SHF7_9ACTN</name>
<evidence type="ECO:0000256" key="2">
    <source>
        <dbReference type="ARBA" id="ARBA00022505"/>
    </source>
</evidence>
<dbReference type="AlphaFoldDB" id="A0A554SHF7"/>
<evidence type="ECO:0000256" key="5">
    <source>
        <dbReference type="PROSITE-ProRule" id="PRU01213"/>
    </source>
</evidence>
<evidence type="ECO:0000259" key="6">
    <source>
        <dbReference type="PROSITE" id="PS50893"/>
    </source>
</evidence>
<dbReference type="SMART" id="SM00382">
    <property type="entry name" value="AAA"/>
    <property type="match status" value="1"/>
</dbReference>
<feature type="domain" description="ABC transporter" evidence="6">
    <location>
        <begin position="1"/>
        <end position="233"/>
    </location>
</feature>
<dbReference type="EMBL" id="VLNT01000002">
    <property type="protein sequence ID" value="TSD65791.1"/>
    <property type="molecule type" value="Genomic_DNA"/>
</dbReference>
<dbReference type="InterPro" id="IPR003593">
    <property type="entry name" value="AAA+_ATPase"/>
</dbReference>
<dbReference type="InterPro" id="IPR008995">
    <property type="entry name" value="Mo/tungstate-bd_C_term_dom"/>
</dbReference>
<dbReference type="PANTHER" id="PTHR42781">
    <property type="entry name" value="SPERMIDINE/PUTRESCINE IMPORT ATP-BINDING PROTEIN POTA"/>
    <property type="match status" value="1"/>
</dbReference>
<comment type="caution">
    <text evidence="8">The sequence shown here is derived from an EMBL/GenBank/DDBJ whole genome shotgun (WGS) entry which is preliminary data.</text>
</comment>